<protein>
    <recommendedName>
        <fullName evidence="2">Outer membrane lipoprotein BamD-like domain-containing protein</fullName>
    </recommendedName>
</protein>
<gene>
    <name evidence="1" type="ORF">METZ01_LOCUS15280</name>
</gene>
<organism evidence="1">
    <name type="scientific">marine metagenome</name>
    <dbReference type="NCBI Taxonomy" id="408172"/>
    <lineage>
        <taxon>unclassified sequences</taxon>
        <taxon>metagenomes</taxon>
        <taxon>ecological metagenomes</taxon>
    </lineage>
</organism>
<dbReference type="InterPro" id="IPR011990">
    <property type="entry name" value="TPR-like_helical_dom_sf"/>
</dbReference>
<dbReference type="PANTHER" id="PTHR12558">
    <property type="entry name" value="CELL DIVISION CYCLE 16,23,27"/>
    <property type="match status" value="1"/>
</dbReference>
<reference evidence="1" key="1">
    <citation type="submission" date="2018-05" db="EMBL/GenBank/DDBJ databases">
        <authorList>
            <person name="Lanie J.A."/>
            <person name="Ng W.-L."/>
            <person name="Kazmierczak K.M."/>
            <person name="Andrzejewski T.M."/>
            <person name="Davidsen T.M."/>
            <person name="Wayne K.J."/>
            <person name="Tettelin H."/>
            <person name="Glass J.I."/>
            <person name="Rusch D."/>
            <person name="Podicherti R."/>
            <person name="Tsui H.-C.T."/>
            <person name="Winkler M.E."/>
        </authorList>
    </citation>
    <scope>NUCLEOTIDE SEQUENCE</scope>
</reference>
<dbReference type="PANTHER" id="PTHR12558:SF44">
    <property type="entry name" value="TETRATRICOPEPTIDE REPEAT-CONTAINING PROTEIN"/>
    <property type="match status" value="1"/>
</dbReference>
<dbReference type="Pfam" id="PF13174">
    <property type="entry name" value="TPR_6"/>
    <property type="match status" value="2"/>
</dbReference>
<dbReference type="SUPFAM" id="SSF48452">
    <property type="entry name" value="TPR-like"/>
    <property type="match status" value="3"/>
</dbReference>
<dbReference type="GO" id="GO:0051301">
    <property type="term" value="P:cell division"/>
    <property type="evidence" value="ECO:0007669"/>
    <property type="project" value="TreeGrafter"/>
</dbReference>
<dbReference type="Gene3D" id="1.25.40.10">
    <property type="entry name" value="Tetratricopeptide repeat domain"/>
    <property type="match status" value="6"/>
</dbReference>
<dbReference type="SMART" id="SM00028">
    <property type="entry name" value="TPR"/>
    <property type="match status" value="9"/>
</dbReference>
<accession>A0A381P682</accession>
<proteinExistence type="predicted"/>
<dbReference type="Pfam" id="PF13181">
    <property type="entry name" value="TPR_8"/>
    <property type="match status" value="1"/>
</dbReference>
<evidence type="ECO:0000313" key="1">
    <source>
        <dbReference type="EMBL" id="SUZ62426.1"/>
    </source>
</evidence>
<dbReference type="InterPro" id="IPR019734">
    <property type="entry name" value="TPR_rpt"/>
</dbReference>
<evidence type="ECO:0008006" key="2">
    <source>
        <dbReference type="Google" id="ProtNLM"/>
    </source>
</evidence>
<name>A0A381P682_9ZZZZ</name>
<dbReference type="AlphaFoldDB" id="A0A381P682"/>
<dbReference type="EMBL" id="UINC01000869">
    <property type="protein sequence ID" value="SUZ62426.1"/>
    <property type="molecule type" value="Genomic_DNA"/>
</dbReference>
<dbReference type="Pfam" id="PF13432">
    <property type="entry name" value="TPR_16"/>
    <property type="match status" value="1"/>
</dbReference>
<sequence>MLLEPDPARMRLFRNFLVLLTISSLTTVAVPAQTTELSDLVIIQNVELLRHGKQISALLLTDNPPVYEITENLSAQTLVIKFKNARAGFADGRMERLFNDTQLAGIRFSDIDGEIWAQFKLLKKDLSYTVSTLRGQNGVKIDFRPALQILPLPDPPEDAVYQLVSVKFDAGNANFTRLTFAFTKPAKISATSAVPEDRQPPRIFLLEDSQQTRLTIRLPNTLPEKKLENLEYKGSRIELTSLTSEVNQTFIELKLKATNLSVERHFVSSPVQWMLDIHGTPFKEDISTSPPESEKLSPEEMATFEEEKKARWSRSLKINPIFQRGETAFRKNKYNEAVAHFKEAYALGKEHTKDEFGDPLHPLAARALFRIGDTIYTMLERRIGNNYHNAIDAYKTAIRITQDAEKIAKQKSEDFETVSLLPHANFRIGRAYQKMKFQHEASVYYKILQERFPNSIEALEASFWKGMSRIEQRQWEMGITDFEEYLRSSPQPKFFAVTHYKMAQAYYQLERYITAKEFFDIARNADEEYVKEDPTLLFHMGETYYENADYVTAREIFRILQQKYPKADFSKLVALRLGDFLRDEGKENEAIQVYKNAISSYTREIALLGKLRIANIQAKRPYTDEYLEAIKVYDEIPRLYPETPQAEEALLRKGLTQTLYGFYAPAIKTLESFMERYPQNVYVRRNVIQENIDENLKGLIDSYFRQDDTLALVGAYSDYKAKYLFNFRFDTTLFQTAVAHRKLGFHDEALDILRFLETRSAGTIGELVQLEKAQTLLEKADLTEARNTTARFLQKYPESPYDAEARQLLAKIYRKQKSYPMALLVFAQTLQKYDQNKKPLLAEIVPELYFDLGELHEEIGNFVEAGEAYQQAVSSYNHPVDHSDTPEYIIKSHFLAADMHNKAQNGEAALKSYQRAILLYEDSKKGEIIERVFWARYQIGTIYAHHGDNQQALTIFKELMDNKEGKGQLWKKLAAENYRSISRKLSYDDYLKN</sequence>
<dbReference type="PROSITE" id="PS50005">
    <property type="entry name" value="TPR"/>
    <property type="match status" value="2"/>
</dbReference>